<evidence type="ECO:0000256" key="1">
    <source>
        <dbReference type="SAM" id="Phobius"/>
    </source>
</evidence>
<protein>
    <submittedName>
        <fullName evidence="2">Uncharacterized protein</fullName>
    </submittedName>
</protein>
<evidence type="ECO:0000313" key="3">
    <source>
        <dbReference type="Proteomes" id="UP000008794"/>
    </source>
</evidence>
<reference evidence="2 3" key="2">
    <citation type="submission" date="2010-03" db="EMBL/GenBank/DDBJ databases">
        <authorList>
            <person name="Pajon A."/>
        </authorList>
    </citation>
    <scope>NUCLEOTIDE SEQUENCE [LARGE SCALE GENOMIC DNA]</scope>
    <source>
        <strain evidence="2 3">WAL 8301</strain>
    </source>
</reference>
<dbReference type="EMBL" id="FP929032">
    <property type="protein sequence ID" value="CBK64222.1"/>
    <property type="molecule type" value="Genomic_DNA"/>
</dbReference>
<evidence type="ECO:0000313" key="2">
    <source>
        <dbReference type="EMBL" id="CBK64222.1"/>
    </source>
</evidence>
<gene>
    <name evidence="2" type="ORF">AL1_18580</name>
</gene>
<sequence>MSQYFNINVTTFMLLKQMGEFQLRTILWELIGLFLFKMPFLVRKIPNIRY</sequence>
<proteinExistence type="predicted"/>
<dbReference type="KEGG" id="ash:AL1_18580"/>
<organism evidence="2 3">
    <name type="scientific">Alistipes shahii WAL 8301</name>
    <dbReference type="NCBI Taxonomy" id="717959"/>
    <lineage>
        <taxon>Bacteria</taxon>
        <taxon>Pseudomonadati</taxon>
        <taxon>Bacteroidota</taxon>
        <taxon>Bacteroidia</taxon>
        <taxon>Bacteroidales</taxon>
        <taxon>Rikenellaceae</taxon>
        <taxon>Alistipes</taxon>
    </lineage>
</organism>
<keyword evidence="1" id="KW-0812">Transmembrane</keyword>
<keyword evidence="1" id="KW-1133">Transmembrane helix</keyword>
<name>D4IMR0_9BACT</name>
<reference evidence="2 3" key="1">
    <citation type="submission" date="2010-03" db="EMBL/GenBank/DDBJ databases">
        <title>The genome sequence of Alistipes shahii WAL 8301.</title>
        <authorList>
            <consortium name="metaHIT consortium -- http://www.metahit.eu/"/>
            <person name="Pajon A."/>
            <person name="Turner K."/>
            <person name="Parkhill J."/>
        </authorList>
    </citation>
    <scope>NUCLEOTIDE SEQUENCE [LARGE SCALE GENOMIC DNA]</scope>
    <source>
        <strain evidence="2 3">WAL 8301</strain>
    </source>
</reference>
<feature type="transmembrane region" description="Helical" evidence="1">
    <location>
        <begin position="21"/>
        <end position="42"/>
    </location>
</feature>
<dbReference type="AlphaFoldDB" id="D4IMR0"/>
<dbReference type="HOGENOM" id="CLU_3113826_0_0_10"/>
<accession>D4IMR0</accession>
<keyword evidence="3" id="KW-1185">Reference proteome</keyword>
<dbReference type="Proteomes" id="UP000008794">
    <property type="component" value="Chromosome"/>
</dbReference>
<keyword evidence="1" id="KW-0472">Membrane</keyword>